<gene>
    <name evidence="2" type="ORF">ING2E5B_0650</name>
</gene>
<dbReference type="PROSITE" id="PS51257">
    <property type="entry name" value="PROKAR_LIPOPROTEIN"/>
    <property type="match status" value="1"/>
</dbReference>
<dbReference type="Pfam" id="PF03372">
    <property type="entry name" value="Exo_endo_phos"/>
    <property type="match status" value="1"/>
</dbReference>
<dbReference type="AlphaFoldDB" id="A0A098C0H4"/>
<dbReference type="EMBL" id="LN515532">
    <property type="protein sequence ID" value="CEA15417.1"/>
    <property type="molecule type" value="Genomic_DNA"/>
</dbReference>
<dbReference type="STRING" id="1562970.ING2E5B_0650"/>
<evidence type="ECO:0000313" key="2">
    <source>
        <dbReference type="EMBL" id="CEA15417.1"/>
    </source>
</evidence>
<evidence type="ECO:0000313" key="3">
    <source>
        <dbReference type="Proteomes" id="UP000032417"/>
    </source>
</evidence>
<dbReference type="InterPro" id="IPR005135">
    <property type="entry name" value="Endo/exonuclease/phosphatase"/>
</dbReference>
<dbReference type="HOGENOM" id="CLU_030508_1_0_10"/>
<dbReference type="CDD" id="cd09083">
    <property type="entry name" value="EEP-1"/>
    <property type="match status" value="1"/>
</dbReference>
<dbReference type="InterPro" id="IPR036691">
    <property type="entry name" value="Endo/exonu/phosph_ase_sf"/>
</dbReference>
<proteinExistence type="predicted"/>
<reference evidence="2 3" key="1">
    <citation type="submission" date="2014-08" db="EMBL/GenBank/DDBJ databases">
        <authorList>
            <person name="Wibberg D."/>
        </authorList>
    </citation>
    <scope>NUCLEOTIDE SEQUENCE [LARGE SCALE GENOMIC DNA]</scope>
    <source>
        <strain evidence="3">ING2-E5B</strain>
    </source>
</reference>
<sequence length="298" mass="33988">MKKIYTLLSIIFIVCIIFFAQSCSSDQNRKEVLDINIASFNLRMDTPNDGDNAWPNRKEMVNDLIRYHEMDIIGIQEGFKHQLDDIIEKGDYAYVGVGRDDGADAGEHSAILYKIDRFDVIDKGNFWYSETPDVPGKGWDAICCNRICSWAKFRDIKSGVEFFVFNSHYDHQGKEARKNSSILLLKKIEEIAGDQTVFATGDFNAVPDAEPITIIRDSGKLIDSYLISEQKPYGTVGTTNSFRLDAPMKNRIDYIWVTPDITIKKYGVLNEMQYGRFPSDHFPVLIRAVQEKAKQGKI</sequence>
<dbReference type="SUPFAM" id="SSF56219">
    <property type="entry name" value="DNase I-like"/>
    <property type="match status" value="1"/>
</dbReference>
<keyword evidence="3" id="KW-1185">Reference proteome</keyword>
<dbReference type="PATRIC" id="fig|1562970.3.peg.649"/>
<dbReference type="OrthoDB" id="9793162at2"/>
<name>A0A098C0H4_9BACT</name>
<accession>A0A098C0H4</accession>
<feature type="domain" description="Endonuclease/exonuclease/phosphatase" evidence="1">
    <location>
        <begin position="38"/>
        <end position="281"/>
    </location>
</feature>
<evidence type="ECO:0000259" key="1">
    <source>
        <dbReference type="Pfam" id="PF03372"/>
    </source>
</evidence>
<protein>
    <recommendedName>
        <fullName evidence="1">Endonuclease/exonuclease/phosphatase domain-containing protein</fullName>
    </recommendedName>
</protein>
<dbReference type="Proteomes" id="UP000032417">
    <property type="component" value="Chromosome 1"/>
</dbReference>
<dbReference type="GO" id="GO:0000175">
    <property type="term" value="F:3'-5'-RNA exonuclease activity"/>
    <property type="evidence" value="ECO:0007669"/>
    <property type="project" value="TreeGrafter"/>
</dbReference>
<dbReference type="InterPro" id="IPR050410">
    <property type="entry name" value="CCR4/nocturin_mRNA_transcr"/>
</dbReference>
<dbReference type="KEGG" id="pbt:ING2E5B_0650"/>
<dbReference type="PANTHER" id="PTHR12121:SF36">
    <property type="entry name" value="ENDONUCLEASE_EXONUCLEASE_PHOSPHATASE DOMAIN-CONTAINING PROTEIN"/>
    <property type="match status" value="1"/>
</dbReference>
<dbReference type="Gene3D" id="3.60.10.10">
    <property type="entry name" value="Endonuclease/exonuclease/phosphatase"/>
    <property type="match status" value="1"/>
</dbReference>
<dbReference type="PANTHER" id="PTHR12121">
    <property type="entry name" value="CARBON CATABOLITE REPRESSOR PROTEIN 4"/>
    <property type="match status" value="1"/>
</dbReference>
<organism evidence="2 3">
    <name type="scientific">Fermentimonas caenicola</name>
    <dbReference type="NCBI Taxonomy" id="1562970"/>
    <lineage>
        <taxon>Bacteria</taxon>
        <taxon>Pseudomonadati</taxon>
        <taxon>Bacteroidota</taxon>
        <taxon>Bacteroidia</taxon>
        <taxon>Bacteroidales</taxon>
        <taxon>Dysgonomonadaceae</taxon>
        <taxon>Fermentimonas</taxon>
    </lineage>
</organism>